<gene>
    <name evidence="9" type="ORF">D8B20_11950</name>
</gene>
<keyword evidence="6 8" id="KW-1133">Transmembrane helix</keyword>
<comment type="similarity">
    <text evidence="2 8">Belongs to the 4-toluene sulfonate uptake permease (TSUP) (TC 2.A.102) family.</text>
</comment>
<evidence type="ECO:0000256" key="4">
    <source>
        <dbReference type="ARBA" id="ARBA00022475"/>
    </source>
</evidence>
<proteinExistence type="inferred from homology"/>
<dbReference type="PANTHER" id="PTHR30269">
    <property type="entry name" value="TRANSMEMBRANE PROTEIN YFCA"/>
    <property type="match status" value="1"/>
</dbReference>
<evidence type="ECO:0000256" key="1">
    <source>
        <dbReference type="ARBA" id="ARBA00004651"/>
    </source>
</evidence>
<dbReference type="GO" id="GO:0005886">
    <property type="term" value="C:plasma membrane"/>
    <property type="evidence" value="ECO:0007669"/>
    <property type="project" value="UniProtKB-SubCell"/>
</dbReference>
<keyword evidence="10" id="KW-1185">Reference proteome</keyword>
<feature type="transmembrane region" description="Helical" evidence="8">
    <location>
        <begin position="51"/>
        <end position="69"/>
    </location>
</feature>
<evidence type="ECO:0000256" key="2">
    <source>
        <dbReference type="ARBA" id="ARBA00009142"/>
    </source>
</evidence>
<evidence type="ECO:0000256" key="6">
    <source>
        <dbReference type="ARBA" id="ARBA00022989"/>
    </source>
</evidence>
<name>A0A518XEH4_9GAMM</name>
<reference evidence="9 10" key="1">
    <citation type="submission" date="2018-10" db="EMBL/GenBank/DDBJ databases">
        <title>Genome Sequencing of Pantoea dispersa DSM 32899.</title>
        <authorList>
            <person name="Nawrath M."/>
            <person name="Ottenheim C."/>
            <person name="Wilm A."/>
            <person name="Zimmermann W."/>
            <person name="Wu J.C."/>
        </authorList>
    </citation>
    <scope>NUCLEOTIDE SEQUENCE [LARGE SCALE GENOMIC DNA]</scope>
    <source>
        <strain evidence="9 10">DSM 32899</strain>
    </source>
</reference>
<evidence type="ECO:0000256" key="7">
    <source>
        <dbReference type="ARBA" id="ARBA00023136"/>
    </source>
</evidence>
<protein>
    <recommendedName>
        <fullName evidence="8">Probable membrane transporter protein</fullName>
    </recommendedName>
</protein>
<dbReference type="PANTHER" id="PTHR30269:SF0">
    <property type="entry name" value="MEMBRANE TRANSPORTER PROTEIN YFCA-RELATED"/>
    <property type="match status" value="1"/>
</dbReference>
<keyword evidence="3" id="KW-0813">Transport</keyword>
<dbReference type="Pfam" id="PF01925">
    <property type="entry name" value="TauE"/>
    <property type="match status" value="1"/>
</dbReference>
<dbReference type="NCBIfam" id="NF007909">
    <property type="entry name" value="PRK10621.1"/>
    <property type="match status" value="1"/>
</dbReference>
<keyword evidence="5 8" id="KW-0812">Transmembrane</keyword>
<evidence type="ECO:0000256" key="8">
    <source>
        <dbReference type="RuleBase" id="RU363041"/>
    </source>
</evidence>
<evidence type="ECO:0000313" key="9">
    <source>
        <dbReference type="EMBL" id="QDY42565.1"/>
    </source>
</evidence>
<feature type="transmembrane region" description="Helical" evidence="8">
    <location>
        <begin position="207"/>
        <end position="227"/>
    </location>
</feature>
<dbReference type="RefSeq" id="WP_145889083.1">
    <property type="nucleotide sequence ID" value="NZ_CP032702.1"/>
</dbReference>
<dbReference type="OrthoDB" id="554695at2"/>
<evidence type="ECO:0000256" key="5">
    <source>
        <dbReference type="ARBA" id="ARBA00022692"/>
    </source>
</evidence>
<dbReference type="InterPro" id="IPR002781">
    <property type="entry name" value="TM_pro_TauE-like"/>
</dbReference>
<feature type="transmembrane region" description="Helical" evidence="8">
    <location>
        <begin position="135"/>
        <end position="154"/>
    </location>
</feature>
<keyword evidence="7 8" id="KW-0472">Membrane</keyword>
<dbReference type="InterPro" id="IPR052017">
    <property type="entry name" value="TSUP"/>
</dbReference>
<accession>A0A518XEH4</accession>
<feature type="transmembrane region" description="Helical" evidence="8">
    <location>
        <begin position="104"/>
        <end position="123"/>
    </location>
</feature>
<dbReference type="KEGG" id="pdis:D8B20_11950"/>
<sequence length="265" mass="27938">MDLFVVSPLVIGVLFVVAVLAAFIDSIAGGGGLLTVPSLLAAGLSPAQALATNKLQSVGGSFSASLYFVRRGAVKLREQRLNIAMTFIGAMGGTLLIQHIQADVLRQILPLLLISIGLWFLLMPRLGEADREQRLHATGFALIGGGCVGFYDGFFGPGAGSFYALAFVTLCGFNLAKATAHAKILNFTSNFASLLFFMFGGKVVWGTGVIMLCGAFIGARLGARLVLSRGQKLIRPMVVTVSAVMSAKLLWDSHGSVILAWFAAL</sequence>
<feature type="transmembrane region" description="Helical" evidence="8">
    <location>
        <begin position="160"/>
        <end position="177"/>
    </location>
</feature>
<comment type="subcellular location">
    <subcellularLocation>
        <location evidence="1 8">Cell membrane</location>
        <topology evidence="1 8">Multi-pass membrane protein</topology>
    </subcellularLocation>
</comment>
<feature type="transmembrane region" description="Helical" evidence="8">
    <location>
        <begin position="81"/>
        <end position="98"/>
    </location>
</feature>
<organism evidence="9 10">
    <name type="scientific">Candidatus Pantoea soli</name>
    <dbReference type="NCBI Taxonomy" id="3098669"/>
    <lineage>
        <taxon>Bacteria</taxon>
        <taxon>Pseudomonadati</taxon>
        <taxon>Pseudomonadota</taxon>
        <taxon>Gammaproteobacteria</taxon>
        <taxon>Enterobacterales</taxon>
        <taxon>Erwiniaceae</taxon>
        <taxon>Pantoea</taxon>
    </lineage>
</organism>
<dbReference type="AlphaFoldDB" id="A0A518XEH4"/>
<evidence type="ECO:0000313" key="10">
    <source>
        <dbReference type="Proteomes" id="UP000319411"/>
    </source>
</evidence>
<dbReference type="EMBL" id="CP032702">
    <property type="protein sequence ID" value="QDY42565.1"/>
    <property type="molecule type" value="Genomic_DNA"/>
</dbReference>
<dbReference type="Proteomes" id="UP000319411">
    <property type="component" value="Chromosome"/>
</dbReference>
<keyword evidence="4 8" id="KW-1003">Cell membrane</keyword>
<evidence type="ECO:0000256" key="3">
    <source>
        <dbReference type="ARBA" id="ARBA00022448"/>
    </source>
</evidence>